<organism evidence="5 6">
    <name type="scientific">Chloroherpeton thalassium (strain ATCC 35110 / GB-78)</name>
    <dbReference type="NCBI Taxonomy" id="517418"/>
    <lineage>
        <taxon>Bacteria</taxon>
        <taxon>Pseudomonadati</taxon>
        <taxon>Chlorobiota</taxon>
        <taxon>Chlorobiia</taxon>
        <taxon>Chlorobiales</taxon>
        <taxon>Chloroherpetonaceae</taxon>
        <taxon>Chloroherpeton</taxon>
    </lineage>
</organism>
<dbReference type="Pfam" id="PF01047">
    <property type="entry name" value="MarR"/>
    <property type="match status" value="1"/>
</dbReference>
<gene>
    <name evidence="5" type="ordered locus">Ctha_2502</name>
</gene>
<dbReference type="Gene3D" id="1.10.10.10">
    <property type="entry name" value="Winged helix-like DNA-binding domain superfamily/Winged helix DNA-binding domain"/>
    <property type="match status" value="1"/>
</dbReference>
<dbReference type="KEGG" id="cts:Ctha_2502"/>
<evidence type="ECO:0000313" key="5">
    <source>
        <dbReference type="EMBL" id="ACF14951.1"/>
    </source>
</evidence>
<accession>B3QXN6</accession>
<evidence type="ECO:0000256" key="1">
    <source>
        <dbReference type="ARBA" id="ARBA00023015"/>
    </source>
</evidence>
<name>B3QXN6_CHLT3</name>
<keyword evidence="2" id="KW-0238">DNA-binding</keyword>
<dbReference type="PANTHER" id="PTHR42756">
    <property type="entry name" value="TRANSCRIPTIONAL REGULATOR, MARR"/>
    <property type="match status" value="1"/>
</dbReference>
<dbReference type="GO" id="GO:0003700">
    <property type="term" value="F:DNA-binding transcription factor activity"/>
    <property type="evidence" value="ECO:0007669"/>
    <property type="project" value="InterPro"/>
</dbReference>
<dbReference type="PRINTS" id="PR00598">
    <property type="entry name" value="HTHMARR"/>
</dbReference>
<protein>
    <submittedName>
        <fullName evidence="5">Transcriptional regulator, MarR family</fullName>
    </submittedName>
</protein>
<dbReference type="GO" id="GO:0003677">
    <property type="term" value="F:DNA binding"/>
    <property type="evidence" value="ECO:0007669"/>
    <property type="project" value="UniProtKB-KW"/>
</dbReference>
<evidence type="ECO:0000313" key="6">
    <source>
        <dbReference type="Proteomes" id="UP000001208"/>
    </source>
</evidence>
<proteinExistence type="predicted"/>
<reference evidence="5 6" key="1">
    <citation type="submission" date="2008-06" db="EMBL/GenBank/DDBJ databases">
        <title>Complete sequence of Chloroherpeton thalassium ATCC 35110.</title>
        <authorList>
            <consortium name="US DOE Joint Genome Institute"/>
            <person name="Lucas S."/>
            <person name="Copeland A."/>
            <person name="Lapidus A."/>
            <person name="Glavina del Rio T."/>
            <person name="Dalin E."/>
            <person name="Tice H."/>
            <person name="Bruce D."/>
            <person name="Goodwin L."/>
            <person name="Pitluck S."/>
            <person name="Schmutz J."/>
            <person name="Larimer F."/>
            <person name="Land M."/>
            <person name="Hauser L."/>
            <person name="Kyrpides N."/>
            <person name="Mikhailova N."/>
            <person name="Liu Z."/>
            <person name="Li T."/>
            <person name="Zhao F."/>
            <person name="Overmann J."/>
            <person name="Bryant D.A."/>
            <person name="Richardson P."/>
        </authorList>
    </citation>
    <scope>NUCLEOTIDE SEQUENCE [LARGE SCALE GENOMIC DNA]</scope>
    <source>
        <strain evidence="6">ATCC 35110 / GB-78</strain>
    </source>
</reference>
<evidence type="ECO:0000256" key="3">
    <source>
        <dbReference type="ARBA" id="ARBA00023163"/>
    </source>
</evidence>
<dbReference type="InterPro" id="IPR036390">
    <property type="entry name" value="WH_DNA-bd_sf"/>
</dbReference>
<keyword evidence="6" id="KW-1185">Reference proteome</keyword>
<keyword evidence="3" id="KW-0804">Transcription</keyword>
<keyword evidence="1" id="KW-0805">Transcription regulation</keyword>
<dbReference type="Proteomes" id="UP000001208">
    <property type="component" value="Chromosome"/>
</dbReference>
<dbReference type="EMBL" id="CP001100">
    <property type="protein sequence ID" value="ACF14951.1"/>
    <property type="molecule type" value="Genomic_DNA"/>
</dbReference>
<dbReference type="eggNOG" id="COG1846">
    <property type="taxonomic scope" value="Bacteria"/>
</dbReference>
<dbReference type="SUPFAM" id="SSF46785">
    <property type="entry name" value="Winged helix' DNA-binding domain"/>
    <property type="match status" value="1"/>
</dbReference>
<dbReference type="OrthoDB" id="996843at2"/>
<dbReference type="SMART" id="SM00347">
    <property type="entry name" value="HTH_MARR"/>
    <property type="match status" value="1"/>
</dbReference>
<sequence length="148" mass="16534">MKNKQYGPEIESALGMWVKLARAFAVFNKRTSEHIRHHGLTASQFGALECLGHLGPMTIGGLSKKMLVSGGNMTVVIDNLEKENLVERVRDKSDRRAVHVQLTKKGRRVFNKVFPEHAEYVTKLVSVLSPEEQETLSALLKKLGLAIQ</sequence>
<evidence type="ECO:0000256" key="2">
    <source>
        <dbReference type="ARBA" id="ARBA00023125"/>
    </source>
</evidence>
<dbReference type="PANTHER" id="PTHR42756:SF1">
    <property type="entry name" value="TRANSCRIPTIONAL REPRESSOR OF EMRAB OPERON"/>
    <property type="match status" value="1"/>
</dbReference>
<dbReference type="PROSITE" id="PS50995">
    <property type="entry name" value="HTH_MARR_2"/>
    <property type="match status" value="1"/>
</dbReference>
<dbReference type="RefSeq" id="WP_012501033.1">
    <property type="nucleotide sequence ID" value="NC_011026.1"/>
</dbReference>
<dbReference type="InterPro" id="IPR000835">
    <property type="entry name" value="HTH_MarR-typ"/>
</dbReference>
<dbReference type="AlphaFoldDB" id="B3QXN6"/>
<feature type="domain" description="HTH marR-type" evidence="4">
    <location>
        <begin position="13"/>
        <end position="145"/>
    </location>
</feature>
<dbReference type="InterPro" id="IPR036388">
    <property type="entry name" value="WH-like_DNA-bd_sf"/>
</dbReference>
<dbReference type="HOGENOM" id="CLU_083287_27_2_10"/>
<evidence type="ECO:0000259" key="4">
    <source>
        <dbReference type="PROSITE" id="PS50995"/>
    </source>
</evidence>